<evidence type="ECO:0000256" key="5">
    <source>
        <dbReference type="RuleBase" id="RU003345"/>
    </source>
</evidence>
<dbReference type="InterPro" id="IPR016163">
    <property type="entry name" value="Ald_DH_C"/>
</dbReference>
<dbReference type="PANTHER" id="PTHR43720">
    <property type="entry name" value="2-AMINOMUCONIC SEMIALDEHYDE DEHYDROGENASE"/>
    <property type="match status" value="1"/>
</dbReference>
<dbReference type="Gene3D" id="3.40.605.10">
    <property type="entry name" value="Aldehyde Dehydrogenase, Chain A, domain 1"/>
    <property type="match status" value="1"/>
</dbReference>
<keyword evidence="8" id="KW-1185">Reference proteome</keyword>
<dbReference type="AlphaFoldDB" id="A0A9W8H5E4"/>
<dbReference type="FunFam" id="3.40.605.10:FF:000007">
    <property type="entry name" value="NAD/NADP-dependent betaine aldehyde dehydrogenase"/>
    <property type="match status" value="1"/>
</dbReference>
<dbReference type="Gene3D" id="3.40.309.10">
    <property type="entry name" value="Aldehyde Dehydrogenase, Chain A, domain 2"/>
    <property type="match status" value="1"/>
</dbReference>
<dbReference type="GO" id="GO:0016620">
    <property type="term" value="F:oxidoreductase activity, acting on the aldehyde or oxo group of donors, NAD or NADP as acceptor"/>
    <property type="evidence" value="ECO:0007669"/>
    <property type="project" value="InterPro"/>
</dbReference>
<accession>A0A9W8H5E4</accession>
<proteinExistence type="inferred from homology"/>
<dbReference type="PROSITE" id="PS00070">
    <property type="entry name" value="ALDEHYDE_DEHYDR_CYS"/>
    <property type="match status" value="1"/>
</dbReference>
<protein>
    <recommendedName>
        <fullName evidence="6">Aldehyde dehydrogenase domain-containing protein</fullName>
    </recommendedName>
</protein>
<comment type="caution">
    <text evidence="7">The sequence shown here is derived from an EMBL/GenBank/DDBJ whole genome shotgun (WGS) entry which is preliminary data.</text>
</comment>
<dbReference type="InterPro" id="IPR029510">
    <property type="entry name" value="Ald_DH_CS_GLU"/>
</dbReference>
<dbReference type="Pfam" id="PF00171">
    <property type="entry name" value="Aldedh"/>
    <property type="match status" value="1"/>
</dbReference>
<dbReference type="InterPro" id="IPR016162">
    <property type="entry name" value="Ald_DH_N"/>
</dbReference>
<keyword evidence="3" id="KW-0520">NAD</keyword>
<feature type="active site" evidence="4">
    <location>
        <position position="277"/>
    </location>
</feature>
<dbReference type="EMBL" id="JANBUM010000506">
    <property type="protein sequence ID" value="KAJ2776297.1"/>
    <property type="molecule type" value="Genomic_DNA"/>
</dbReference>
<dbReference type="PROSITE" id="PS00687">
    <property type="entry name" value="ALDEHYDE_DEHYDR_GLU"/>
    <property type="match status" value="1"/>
</dbReference>
<evidence type="ECO:0000256" key="4">
    <source>
        <dbReference type="PROSITE-ProRule" id="PRU10007"/>
    </source>
</evidence>
<evidence type="ECO:0000256" key="1">
    <source>
        <dbReference type="ARBA" id="ARBA00009986"/>
    </source>
</evidence>
<gene>
    <name evidence="7" type="ORF">GGI15_004884</name>
</gene>
<evidence type="ECO:0000256" key="2">
    <source>
        <dbReference type="ARBA" id="ARBA00023002"/>
    </source>
</evidence>
<dbReference type="InterPro" id="IPR016161">
    <property type="entry name" value="Ald_DH/histidinol_DH"/>
</dbReference>
<sequence>MTISNTKLTLPTSIDDVHVLNFIDGQWVPPSTGAYLKNVSPLTGKSISPLPDSDSADVDMAVSAAKGAFPKWSTTSVDERAGILLKISELIKENIPLLSEFESIDQGKPVRLAMMHEIPSCAYLFAQFAEIITRGIAETSQTMPFIHTPASIMKPEPCKVEFTTQHVPAGVAAIITPWNVPLQMVCIKLAPCLAAGNTCVIKPTELSSINAYLLTHILKAAGVPDGVVNVVFGSGPRAGEPLVKHRDVRLVSFTGGTKTGFRIGSLAGGMGKRVGLELGGKNPNLVFDDCDIDHAVATGIRSAFHNQGEICLCASRHYVQRGIYDKYVEMFREGVQAQLKVGDPKAPDTYFSAVVSQNHMDKITRYIRLAQEEGATVEFLVKRDDPKIKHISSDGRLTIEGFEGGFFVAPTLITNISHKSRVMQEEIFGPVVCVLPFDDEDEGVALANDTEYGLGASVWSLDKEKLDRVMGRINAGTVWGNAWFALSFSMPFGGMKNSGNVREFGNWGIEFFTETKTLSKHVYAQQPGSS</sequence>
<dbReference type="CDD" id="cd07093">
    <property type="entry name" value="ALDH_F8_HMSADH"/>
    <property type="match status" value="1"/>
</dbReference>
<dbReference type="InterPro" id="IPR015590">
    <property type="entry name" value="Aldehyde_DH_dom"/>
</dbReference>
<evidence type="ECO:0000256" key="3">
    <source>
        <dbReference type="ARBA" id="ARBA00023027"/>
    </source>
</evidence>
<reference evidence="7" key="1">
    <citation type="submission" date="2022-07" db="EMBL/GenBank/DDBJ databases">
        <title>Phylogenomic reconstructions and comparative analyses of Kickxellomycotina fungi.</title>
        <authorList>
            <person name="Reynolds N.K."/>
            <person name="Stajich J.E."/>
            <person name="Barry K."/>
            <person name="Grigoriev I.V."/>
            <person name="Crous P."/>
            <person name="Smith M.E."/>
        </authorList>
    </citation>
    <scope>NUCLEOTIDE SEQUENCE</scope>
    <source>
        <strain evidence="7">BCRC 34489</strain>
    </source>
</reference>
<organism evidence="7 8">
    <name type="scientific">Coemansia interrupta</name>
    <dbReference type="NCBI Taxonomy" id="1126814"/>
    <lineage>
        <taxon>Eukaryota</taxon>
        <taxon>Fungi</taxon>
        <taxon>Fungi incertae sedis</taxon>
        <taxon>Zoopagomycota</taxon>
        <taxon>Kickxellomycotina</taxon>
        <taxon>Kickxellomycetes</taxon>
        <taxon>Kickxellales</taxon>
        <taxon>Kickxellaceae</taxon>
        <taxon>Coemansia</taxon>
    </lineage>
</organism>
<keyword evidence="2 5" id="KW-0560">Oxidoreductase</keyword>
<dbReference type="OrthoDB" id="310895at2759"/>
<name>A0A9W8H5E4_9FUNG</name>
<dbReference type="Proteomes" id="UP001140172">
    <property type="component" value="Unassembled WGS sequence"/>
</dbReference>
<comment type="similarity">
    <text evidence="1 5">Belongs to the aldehyde dehydrogenase family.</text>
</comment>
<evidence type="ECO:0000259" key="6">
    <source>
        <dbReference type="Pfam" id="PF00171"/>
    </source>
</evidence>
<evidence type="ECO:0000313" key="8">
    <source>
        <dbReference type="Proteomes" id="UP001140172"/>
    </source>
</evidence>
<feature type="domain" description="Aldehyde dehydrogenase" evidence="6">
    <location>
        <begin position="27"/>
        <end position="517"/>
    </location>
</feature>
<dbReference type="PANTHER" id="PTHR43720:SF2">
    <property type="entry name" value="2-AMINOMUCONIC SEMIALDEHYDE DEHYDROGENASE"/>
    <property type="match status" value="1"/>
</dbReference>
<dbReference type="InterPro" id="IPR016160">
    <property type="entry name" value="Ald_DH_CS_CYS"/>
</dbReference>
<dbReference type="SUPFAM" id="SSF53720">
    <property type="entry name" value="ALDH-like"/>
    <property type="match status" value="1"/>
</dbReference>
<evidence type="ECO:0000313" key="7">
    <source>
        <dbReference type="EMBL" id="KAJ2776297.1"/>
    </source>
</evidence>